<protein>
    <submittedName>
        <fullName evidence="1">2-keto-4-pentenoate hydratase</fullName>
    </submittedName>
</protein>
<gene>
    <name evidence="1" type="ORF">ACFP1L_02130</name>
</gene>
<dbReference type="InterPro" id="IPR036663">
    <property type="entry name" value="Fumarylacetoacetase_C_sf"/>
</dbReference>
<dbReference type="EMBL" id="JBHSSE010000003">
    <property type="protein sequence ID" value="MFC6200693.1"/>
    <property type="molecule type" value="Genomic_DNA"/>
</dbReference>
<dbReference type="InterPro" id="IPR050772">
    <property type="entry name" value="Hydratase-Decarb/MhpD_sf"/>
</dbReference>
<sequence>MESDFMTTTTTTETAFAQQLFDAAQTQHALTMADFTAAVPDEDAAYRVQDQLTVLKQQPVGGYKVSLTSAETQKMFAAHSPLYGAQVTTHFLAAPATVRLGQLMAPLVEAELVFKAKEDLAATDTLTDLWHKTTVAPGLELPDSRFADWFPSLPKNLVVADAAVGGLVVYGEELDTDQRFASADAVATVNCRLTHDGEVLKTGTASEVLGNPLKSLHWLVGKLAEQGKTLTAGQRVSSGTFVLPPHLTAGHWEASFDQQLGQVNLDVTND</sequence>
<dbReference type="PANTHER" id="PTHR30143:SF0">
    <property type="entry name" value="2-KETO-4-PENTENOATE HYDRATASE"/>
    <property type="match status" value="1"/>
</dbReference>
<dbReference type="Gene3D" id="3.90.850.10">
    <property type="entry name" value="Fumarylacetoacetase-like, C-terminal domain"/>
    <property type="match status" value="1"/>
</dbReference>
<dbReference type="RefSeq" id="WP_379855437.1">
    <property type="nucleotide sequence ID" value="NZ_BJDI01000001.1"/>
</dbReference>
<accession>A0ABW1SH88</accession>
<evidence type="ECO:0000313" key="2">
    <source>
        <dbReference type="Proteomes" id="UP001596171"/>
    </source>
</evidence>
<name>A0ABW1SH88_9LACO</name>
<dbReference type="SUPFAM" id="SSF56529">
    <property type="entry name" value="FAH"/>
    <property type="match status" value="1"/>
</dbReference>
<dbReference type="Proteomes" id="UP001596171">
    <property type="component" value="Unassembled WGS sequence"/>
</dbReference>
<evidence type="ECO:0000313" key="1">
    <source>
        <dbReference type="EMBL" id="MFC6200693.1"/>
    </source>
</evidence>
<organism evidence="1 2">
    <name type="scientific">Lactiplantibacillus nangangensis</name>
    <dbReference type="NCBI Taxonomy" id="2559917"/>
    <lineage>
        <taxon>Bacteria</taxon>
        <taxon>Bacillati</taxon>
        <taxon>Bacillota</taxon>
        <taxon>Bacilli</taxon>
        <taxon>Lactobacillales</taxon>
        <taxon>Lactobacillaceae</taxon>
        <taxon>Lactiplantibacillus</taxon>
    </lineage>
</organism>
<keyword evidence="2" id="KW-1185">Reference proteome</keyword>
<proteinExistence type="predicted"/>
<comment type="caution">
    <text evidence="1">The sequence shown here is derived from an EMBL/GenBank/DDBJ whole genome shotgun (WGS) entry which is preliminary data.</text>
</comment>
<dbReference type="PANTHER" id="PTHR30143">
    <property type="entry name" value="ACID HYDRATASE"/>
    <property type="match status" value="1"/>
</dbReference>
<reference evidence="2" key="1">
    <citation type="journal article" date="2019" name="Int. J. Syst. Evol. Microbiol.">
        <title>The Global Catalogue of Microorganisms (GCM) 10K type strain sequencing project: providing services to taxonomists for standard genome sequencing and annotation.</title>
        <authorList>
            <consortium name="The Broad Institute Genomics Platform"/>
            <consortium name="The Broad Institute Genome Sequencing Center for Infectious Disease"/>
            <person name="Wu L."/>
            <person name="Ma J."/>
        </authorList>
    </citation>
    <scope>NUCLEOTIDE SEQUENCE [LARGE SCALE GENOMIC DNA]</scope>
    <source>
        <strain evidence="2">CCM 8930</strain>
    </source>
</reference>